<proteinExistence type="predicted"/>
<organism evidence="3 4">
    <name type="scientific">Candidatus Nomurabacteria bacterium RIFCSPLOWO2_01_FULL_33_17</name>
    <dbReference type="NCBI Taxonomy" id="1801764"/>
    <lineage>
        <taxon>Bacteria</taxon>
        <taxon>Candidatus Nomuraibacteriota</taxon>
    </lineage>
</organism>
<reference evidence="3 4" key="1">
    <citation type="journal article" date="2016" name="Nat. Commun.">
        <title>Thousands of microbial genomes shed light on interconnected biogeochemical processes in an aquifer system.</title>
        <authorList>
            <person name="Anantharaman K."/>
            <person name="Brown C.T."/>
            <person name="Hug L.A."/>
            <person name="Sharon I."/>
            <person name="Castelle C.J."/>
            <person name="Probst A.J."/>
            <person name="Thomas B.C."/>
            <person name="Singh A."/>
            <person name="Wilkins M.J."/>
            <person name="Karaoz U."/>
            <person name="Brodie E.L."/>
            <person name="Williams K.H."/>
            <person name="Hubbard S.S."/>
            <person name="Banfield J.F."/>
        </authorList>
    </citation>
    <scope>NUCLEOTIDE SEQUENCE [LARGE SCALE GENOMIC DNA]</scope>
</reference>
<feature type="region of interest" description="Disordered" evidence="1">
    <location>
        <begin position="921"/>
        <end position="949"/>
    </location>
</feature>
<evidence type="ECO:0000313" key="3">
    <source>
        <dbReference type="EMBL" id="OGI84006.1"/>
    </source>
</evidence>
<feature type="compositionally biased region" description="Polar residues" evidence="1">
    <location>
        <begin position="984"/>
        <end position="995"/>
    </location>
</feature>
<keyword evidence="2" id="KW-1133">Transmembrane helix</keyword>
<dbReference type="STRING" id="1801764.A2903_00360"/>
<name>A0A1F6WQ74_9BACT</name>
<feature type="region of interest" description="Disordered" evidence="1">
    <location>
        <begin position="964"/>
        <end position="995"/>
    </location>
</feature>
<protein>
    <submittedName>
        <fullName evidence="3">Uncharacterized protein</fullName>
    </submittedName>
</protein>
<gene>
    <name evidence="3" type="ORF">A2903_00360</name>
</gene>
<keyword evidence="2" id="KW-0812">Transmembrane</keyword>
<feature type="compositionally biased region" description="Gly residues" evidence="1">
    <location>
        <begin position="934"/>
        <end position="944"/>
    </location>
</feature>
<dbReference type="Proteomes" id="UP000178184">
    <property type="component" value="Unassembled WGS sequence"/>
</dbReference>
<evidence type="ECO:0000256" key="1">
    <source>
        <dbReference type="SAM" id="MobiDB-lite"/>
    </source>
</evidence>
<feature type="transmembrane region" description="Helical" evidence="2">
    <location>
        <begin position="12"/>
        <end position="31"/>
    </location>
</feature>
<sequence>MKKSHFFKSISYFIVFSFFVYPISSFAITIANDPYNSTEDDSSSYKSTSGNYSGVADIGKATKDPAAKAALTSCNKAVPAAQRALLGLQYAKQDPTRNDTLLTIFNNIPALIGGASAVGSTWVKNPKYVSEEETSRLKELGAWDGSQKSESKFITNPAVKKEWKNYGSNAANVATFGISGKNQAKKAEAAGDTARLQELAEQETFRTECLDSIKISIAKNLLDRGTVEMVSLIQTGNFGDPMYVTDGEQWYKDMQNRTIVDVFGVDLNAISSGNNLSNPYAKSTIKNLINSSRGDTFQEKSYYTLGSTLLNIQNRYGTGTGVNNIRGDINSAYNRAKSEEDIRKEKEAVQAFNNDFNAGGWDAWLALTQNQANNPIGYSILASEELSKKQAEKEKAFQAENSNQLLSKKVCTSYYVDSDGKPISNNNTNRELDFAKIVNRKNIKINPNDPKACLKSEVVTPGSLITERMKWFVTSDIRQAELADKFNSSISTILTASINKATQIGLDEIKYKLSSRWNPDSFSSALGRYAANRSNFLNGGNKSRVSYQGVNYELFLDTNSSFWKSDFDLERDLNDVQIGCEINKGLYTTQKEYVDELEYMIDGTVSPLPQVIPYVALLDMCVPGPTPAWQELSDPFFAEYIDVVSEQNPDKLKSPDLAFTKINKLLAKKEKNSGTMATVGALTSSISSVLPPPANGIGMIVGAGLNIGSAIIKNKKIDGLTPSAYSSAINAFQQIVPQVMEEETYKNKDKEIEATIKAYEGYIDYIYTTYSDENNIPVAGKARPVIGNLMEKNENVNATIEAYNAEYPRALATLKELESIKKEVDAIYATARKRMSTKYPDTVDTTSKTSGKLMKWSDLPEACTQSCIAVKQKIEKPDYNEVQAILKGLKLTNGAWGSGKSLRQLHDEMILRIGNMKIENSPLDPGGVQPESGSTGGVKTGTGVSGDPRDQLFQNIKGGVYTGGVNNPIDPGGVINPSDIGVYTDSSNGSTIGSQ</sequence>
<dbReference type="EMBL" id="MFUO01000013">
    <property type="protein sequence ID" value="OGI84006.1"/>
    <property type="molecule type" value="Genomic_DNA"/>
</dbReference>
<comment type="caution">
    <text evidence="3">The sequence shown here is derived from an EMBL/GenBank/DDBJ whole genome shotgun (WGS) entry which is preliminary data.</text>
</comment>
<evidence type="ECO:0000313" key="4">
    <source>
        <dbReference type="Proteomes" id="UP000178184"/>
    </source>
</evidence>
<evidence type="ECO:0000256" key="2">
    <source>
        <dbReference type="SAM" id="Phobius"/>
    </source>
</evidence>
<accession>A0A1F6WQ74</accession>
<keyword evidence="2" id="KW-0472">Membrane</keyword>
<dbReference type="AlphaFoldDB" id="A0A1F6WQ74"/>